<evidence type="ECO:0000313" key="2">
    <source>
        <dbReference type="Proteomes" id="UP000580568"/>
    </source>
</evidence>
<accession>A0A6V8SR70</accession>
<dbReference type="EMBL" id="BLZR01000001">
    <property type="protein sequence ID" value="GFP77373.1"/>
    <property type="molecule type" value="Genomic_DNA"/>
</dbReference>
<dbReference type="RefSeq" id="WP_183278751.1">
    <property type="nucleotide sequence ID" value="NZ_BLZR01000001.1"/>
</dbReference>
<proteinExistence type="predicted"/>
<reference evidence="1 2" key="1">
    <citation type="submission" date="2020-07" db="EMBL/GenBank/DDBJ databases">
        <title>A new beta-1,3-glucan-decomposing anaerobic bacterium isolated from anoxic soil subjected to biological soil disinfestation.</title>
        <authorList>
            <person name="Ueki A."/>
            <person name="Tonouchi A."/>
        </authorList>
    </citation>
    <scope>NUCLEOTIDE SEQUENCE [LARGE SCALE GENOMIC DNA]</scope>
    <source>
        <strain evidence="1 2">TW1</strain>
    </source>
</reference>
<organism evidence="1 2">
    <name type="scientific">Clostridium fungisolvens</name>
    <dbReference type="NCBI Taxonomy" id="1604897"/>
    <lineage>
        <taxon>Bacteria</taxon>
        <taxon>Bacillati</taxon>
        <taxon>Bacillota</taxon>
        <taxon>Clostridia</taxon>
        <taxon>Eubacteriales</taxon>
        <taxon>Clostridiaceae</taxon>
        <taxon>Clostridium</taxon>
    </lineage>
</organism>
<evidence type="ECO:0000313" key="1">
    <source>
        <dbReference type="EMBL" id="GFP77373.1"/>
    </source>
</evidence>
<keyword evidence="2" id="KW-1185">Reference proteome</keyword>
<name>A0A6V8SR70_9CLOT</name>
<gene>
    <name evidence="1" type="ORF">bsdtw1_03500</name>
</gene>
<sequence>MKIIAKSIEMIAWFDISGKPNPVRFKVKGDKDYVIKIDKVIKLYKERIAGNDMIIFVCQSLIADNERVYEIKYELCTCKWMLFKF</sequence>
<dbReference type="AlphaFoldDB" id="A0A6V8SR70"/>
<protein>
    <submittedName>
        <fullName evidence="1">Uncharacterized protein</fullName>
    </submittedName>
</protein>
<dbReference type="Proteomes" id="UP000580568">
    <property type="component" value="Unassembled WGS sequence"/>
</dbReference>
<comment type="caution">
    <text evidence="1">The sequence shown here is derived from an EMBL/GenBank/DDBJ whole genome shotgun (WGS) entry which is preliminary data.</text>
</comment>